<evidence type="ECO:0000313" key="2">
    <source>
        <dbReference type="Proteomes" id="UP000253235"/>
    </source>
</evidence>
<dbReference type="AlphaFoldDB" id="A0A482TSD4"/>
<protein>
    <submittedName>
        <fullName evidence="1">Uncharacterized protein</fullName>
    </submittedName>
</protein>
<organism evidence="1 2">
    <name type="scientific">Flavobacterium petrolei</name>
    <dbReference type="NCBI Taxonomy" id="2259594"/>
    <lineage>
        <taxon>Bacteria</taxon>
        <taxon>Pseudomonadati</taxon>
        <taxon>Bacteroidota</taxon>
        <taxon>Flavobacteriia</taxon>
        <taxon>Flavobacteriales</taxon>
        <taxon>Flavobacteriaceae</taxon>
        <taxon>Flavobacterium</taxon>
    </lineage>
</organism>
<dbReference type="Gene3D" id="2.170.15.10">
    <property type="entry name" value="Proaerolysin, chain A, domain 3"/>
    <property type="match status" value="1"/>
</dbReference>
<dbReference type="Proteomes" id="UP000253235">
    <property type="component" value="Unassembled WGS sequence"/>
</dbReference>
<dbReference type="EMBL" id="QNVY02000004">
    <property type="protein sequence ID" value="RYJ51224.1"/>
    <property type="molecule type" value="Genomic_DNA"/>
</dbReference>
<dbReference type="RefSeq" id="WP_113666605.1">
    <property type="nucleotide sequence ID" value="NZ_QNVY02000004.1"/>
</dbReference>
<evidence type="ECO:0000313" key="1">
    <source>
        <dbReference type="EMBL" id="RYJ51224.1"/>
    </source>
</evidence>
<accession>A0A482TSD4</accession>
<name>A0A482TSD4_9FLAO</name>
<dbReference type="PROSITE" id="PS51257">
    <property type="entry name" value="PROKAR_LIPOPROTEIN"/>
    <property type="match status" value="1"/>
</dbReference>
<dbReference type="Pfam" id="PF03318">
    <property type="entry name" value="ETX_MTX2"/>
    <property type="match status" value="1"/>
</dbReference>
<dbReference type="OrthoDB" id="1307976at2"/>
<dbReference type="SUPFAM" id="SSF56973">
    <property type="entry name" value="Aerolisin/ETX pore-forming domain"/>
    <property type="match status" value="1"/>
</dbReference>
<dbReference type="InterPro" id="IPR004991">
    <property type="entry name" value="Aerolysin-like"/>
</dbReference>
<gene>
    <name evidence="1" type="ORF">DR871_012365</name>
</gene>
<proteinExistence type="predicted"/>
<comment type="caution">
    <text evidence="1">The sequence shown here is derived from an EMBL/GenBank/DDBJ whole genome shotgun (WGS) entry which is preliminary data.</text>
</comment>
<dbReference type="CDD" id="cd20240">
    <property type="entry name" value="PFM_aerolysin-like"/>
    <property type="match status" value="1"/>
</dbReference>
<keyword evidence="2" id="KW-1185">Reference proteome</keyword>
<reference evidence="1 2" key="1">
    <citation type="submission" date="2019-01" db="EMBL/GenBank/DDBJ databases">
        <title>Flavobacterium sp. nov. isolated from arctic soil.</title>
        <authorList>
            <person name="Kim D.-U."/>
        </authorList>
    </citation>
    <scope>NUCLEOTIDE SEQUENCE [LARGE SCALE GENOMIC DNA]</scope>
    <source>
        <strain evidence="1 2">Kopri-42</strain>
    </source>
</reference>
<sequence length="417" mass="46093">MKKFFYLILLSILIFSCERDAIIQENISGSDIDASIKSMKVKFNLPGDTIIQLDSTKFPKKPNNLRSLASGDTYSDLYELNGINFFIQTKDTYFSKNTFQSQGKGQEVILAPYSSTNPNQLFYLKFLPPSTGISYLIYSTNDEAPIGAGSYANNPSNYVLYTQATNSNSLFGFSWDFSANTTNDALYFISQDLLGSGDGSSWDVYNYYLDATNGAIGFAKSNNSFAQQFNIVPNDIFKLERIEYVNDASAVLSKIPDFTTTWSYTNGTSVQQSITTSFGQKAAKTSNHTNQSTITTKLSTEIEVNIPFIAGGKISKEIGGSLQYTYGQSETTEDTRNYDIPLLIPANSRVTASATVTRYNMNVNYIATLRGQNTEKVITVRGIWSGVDCTDIIVNTQQTNLRTNVVTKGASVKVNNH</sequence>